<proteinExistence type="predicted"/>
<keyword evidence="3" id="KW-1185">Reference proteome</keyword>
<name>A0A5B7ISU1_PORTR</name>
<dbReference type="AlphaFoldDB" id="A0A5B7ISU1"/>
<comment type="caution">
    <text evidence="2">The sequence shown here is derived from an EMBL/GenBank/DDBJ whole genome shotgun (WGS) entry which is preliminary data.</text>
</comment>
<sequence>MENTHSQYFKHDICTARLEAPLELLLKEEEETEKERKRNQLISEPSNTILTWTQGKAEAATM</sequence>
<evidence type="ECO:0000313" key="3">
    <source>
        <dbReference type="Proteomes" id="UP000324222"/>
    </source>
</evidence>
<dbReference type="Proteomes" id="UP000324222">
    <property type="component" value="Unassembled WGS sequence"/>
</dbReference>
<dbReference type="EMBL" id="VSRR010068679">
    <property type="protein sequence ID" value="MPC85515.1"/>
    <property type="molecule type" value="Genomic_DNA"/>
</dbReference>
<feature type="region of interest" description="Disordered" evidence="1">
    <location>
        <begin position="30"/>
        <end position="62"/>
    </location>
</feature>
<gene>
    <name evidence="2" type="ORF">E2C01_080294</name>
</gene>
<reference evidence="2 3" key="1">
    <citation type="submission" date="2019-05" db="EMBL/GenBank/DDBJ databases">
        <title>Another draft genome of Portunus trituberculatus and its Hox gene families provides insights of decapod evolution.</title>
        <authorList>
            <person name="Jeong J.-H."/>
            <person name="Song I."/>
            <person name="Kim S."/>
            <person name="Choi T."/>
            <person name="Kim D."/>
            <person name="Ryu S."/>
            <person name="Kim W."/>
        </authorList>
    </citation>
    <scope>NUCLEOTIDE SEQUENCE [LARGE SCALE GENOMIC DNA]</scope>
    <source>
        <tissue evidence="2">Muscle</tissue>
    </source>
</reference>
<evidence type="ECO:0000313" key="2">
    <source>
        <dbReference type="EMBL" id="MPC85515.1"/>
    </source>
</evidence>
<feature type="compositionally biased region" description="Polar residues" evidence="1">
    <location>
        <begin position="40"/>
        <end position="54"/>
    </location>
</feature>
<accession>A0A5B7ISU1</accession>
<evidence type="ECO:0000256" key="1">
    <source>
        <dbReference type="SAM" id="MobiDB-lite"/>
    </source>
</evidence>
<organism evidence="2 3">
    <name type="scientific">Portunus trituberculatus</name>
    <name type="common">Swimming crab</name>
    <name type="synonym">Neptunus trituberculatus</name>
    <dbReference type="NCBI Taxonomy" id="210409"/>
    <lineage>
        <taxon>Eukaryota</taxon>
        <taxon>Metazoa</taxon>
        <taxon>Ecdysozoa</taxon>
        <taxon>Arthropoda</taxon>
        <taxon>Crustacea</taxon>
        <taxon>Multicrustacea</taxon>
        <taxon>Malacostraca</taxon>
        <taxon>Eumalacostraca</taxon>
        <taxon>Eucarida</taxon>
        <taxon>Decapoda</taxon>
        <taxon>Pleocyemata</taxon>
        <taxon>Brachyura</taxon>
        <taxon>Eubrachyura</taxon>
        <taxon>Portunoidea</taxon>
        <taxon>Portunidae</taxon>
        <taxon>Portuninae</taxon>
        <taxon>Portunus</taxon>
    </lineage>
</organism>
<protein>
    <submittedName>
        <fullName evidence="2">Uncharacterized protein</fullName>
    </submittedName>
</protein>